<sequence length="185" mass="22414">MYIQKPRHKILKDGDHPNRHEQNLLYRIRHLERTYRVFLTYHKPPHCLWDIRLLANLRELVTRSLNLFFINDFYLRFRDDTRIYLLEKMKKLLEIIENDPIEIRPKLSIDDKQLIGALNFASDTAIHNINYLGYNLDKLSEHFVVWTLNKAYYILSHIYSKFTEKQLKVITHHIRGIEKRLTSSI</sequence>
<dbReference type="EMBL" id="LAZR01000191">
    <property type="protein sequence ID" value="KKN83090.1"/>
    <property type="molecule type" value="Genomic_DNA"/>
</dbReference>
<evidence type="ECO:0000313" key="1">
    <source>
        <dbReference type="EMBL" id="KKN83090.1"/>
    </source>
</evidence>
<accession>A0A0F9TPU4</accession>
<proteinExistence type="predicted"/>
<name>A0A0F9TPU4_9ZZZZ</name>
<comment type="caution">
    <text evidence="1">The sequence shown here is derived from an EMBL/GenBank/DDBJ whole genome shotgun (WGS) entry which is preliminary data.</text>
</comment>
<gene>
    <name evidence="1" type="ORF">LCGC14_0303560</name>
</gene>
<dbReference type="AlphaFoldDB" id="A0A0F9TPU4"/>
<reference evidence="1" key="1">
    <citation type="journal article" date="2015" name="Nature">
        <title>Complex archaea that bridge the gap between prokaryotes and eukaryotes.</title>
        <authorList>
            <person name="Spang A."/>
            <person name="Saw J.H."/>
            <person name="Jorgensen S.L."/>
            <person name="Zaremba-Niedzwiedzka K."/>
            <person name="Martijn J."/>
            <person name="Lind A.E."/>
            <person name="van Eijk R."/>
            <person name="Schleper C."/>
            <person name="Guy L."/>
            <person name="Ettema T.J."/>
        </authorList>
    </citation>
    <scope>NUCLEOTIDE SEQUENCE</scope>
</reference>
<protein>
    <submittedName>
        <fullName evidence="1">Uncharacterized protein</fullName>
    </submittedName>
</protein>
<organism evidence="1">
    <name type="scientific">marine sediment metagenome</name>
    <dbReference type="NCBI Taxonomy" id="412755"/>
    <lineage>
        <taxon>unclassified sequences</taxon>
        <taxon>metagenomes</taxon>
        <taxon>ecological metagenomes</taxon>
    </lineage>
</organism>